<gene>
    <name evidence="2" type="ORF">G8E03_06305</name>
</gene>
<dbReference type="InterPro" id="IPR018762">
    <property type="entry name" value="ChpT_C"/>
</dbReference>
<dbReference type="GO" id="GO:0016740">
    <property type="term" value="F:transferase activity"/>
    <property type="evidence" value="ECO:0007669"/>
    <property type="project" value="UniProtKB-KW"/>
</dbReference>
<accession>A0A6G7VKM7</accession>
<keyword evidence="3" id="KW-1185">Reference proteome</keyword>
<dbReference type="EMBL" id="CP049811">
    <property type="protein sequence ID" value="QIK40415.1"/>
    <property type="molecule type" value="Genomic_DNA"/>
</dbReference>
<name>A0A6G7VKM7_9RHOB</name>
<dbReference type="Pfam" id="PF10090">
    <property type="entry name" value="HPTransfase"/>
    <property type="match status" value="1"/>
</dbReference>
<protein>
    <submittedName>
        <fullName evidence="2">Histidine phosphotransferase</fullName>
    </submittedName>
</protein>
<dbReference type="RefSeq" id="WP_166189862.1">
    <property type="nucleotide sequence ID" value="NZ_CP049811.1"/>
</dbReference>
<reference evidence="2 3" key="1">
    <citation type="submission" date="2020-03" db="EMBL/GenBank/DDBJ databases">
        <title>Complete genome sequence of Monaibacterium sp. ALG8 with diverse plasmids.</title>
        <authorList>
            <person name="Sun C."/>
        </authorList>
    </citation>
    <scope>NUCLEOTIDE SEQUENCE [LARGE SCALE GENOMIC DNA]</scope>
    <source>
        <strain evidence="2 3">ALG8</strain>
    </source>
</reference>
<evidence type="ECO:0000313" key="2">
    <source>
        <dbReference type="EMBL" id="QIK40415.1"/>
    </source>
</evidence>
<evidence type="ECO:0000259" key="1">
    <source>
        <dbReference type="Pfam" id="PF10090"/>
    </source>
</evidence>
<sequence length="213" mass="23079">MATAPLLQNSNISSRIEDDLIGLVTSRICHDLVSPIGAIDNGVELMTALSGTSHSAEMGLIGQSARAAGLKLRLFRIAFGAASPDAVSRGEDLRQVFEETFNRSRLKFSWVDQTAAMSRPQAKLLALSLLCADTAMPFGGLLTLTVHDSEVTLTMSSERFRWQDDLWAALCGEGTFTDVGAGNVQFPLARLHADQMGRQFALHEDTQGWLLSV</sequence>
<proteinExistence type="predicted"/>
<feature type="domain" description="Histidine phosphotransferase ChpT C-terminal" evidence="1">
    <location>
        <begin position="91"/>
        <end position="205"/>
    </location>
</feature>
<dbReference type="Gene3D" id="3.30.565.10">
    <property type="entry name" value="Histidine kinase-like ATPase, C-terminal domain"/>
    <property type="match status" value="1"/>
</dbReference>
<dbReference type="Proteomes" id="UP000500791">
    <property type="component" value="Chromosome"/>
</dbReference>
<dbReference type="InterPro" id="IPR036890">
    <property type="entry name" value="HATPase_C_sf"/>
</dbReference>
<evidence type="ECO:0000313" key="3">
    <source>
        <dbReference type="Proteomes" id="UP000500791"/>
    </source>
</evidence>
<keyword evidence="2" id="KW-0808">Transferase</keyword>
<dbReference type="Gene3D" id="1.10.287.130">
    <property type="match status" value="1"/>
</dbReference>
<dbReference type="KEGG" id="mon:G8E03_06305"/>
<dbReference type="AlphaFoldDB" id="A0A6G7VKM7"/>
<organism evidence="2 3">
    <name type="scientific">Pontivivens nitratireducens</name>
    <dbReference type="NCBI Taxonomy" id="2758038"/>
    <lineage>
        <taxon>Bacteria</taxon>
        <taxon>Pseudomonadati</taxon>
        <taxon>Pseudomonadota</taxon>
        <taxon>Alphaproteobacteria</taxon>
        <taxon>Rhodobacterales</taxon>
        <taxon>Paracoccaceae</taxon>
        <taxon>Pontivivens</taxon>
    </lineage>
</organism>